<reference evidence="2 3" key="1">
    <citation type="submission" date="2011-07" db="EMBL/GenBank/DDBJ databases">
        <authorList>
            <person name="Coyne R."/>
            <person name="Brami D."/>
            <person name="Johnson J."/>
            <person name="Hostetler J."/>
            <person name="Hannick L."/>
            <person name="Clark T."/>
            <person name="Cassidy-Hanley D."/>
            <person name="Inman J."/>
        </authorList>
    </citation>
    <scope>NUCLEOTIDE SEQUENCE [LARGE SCALE GENOMIC DNA]</scope>
    <source>
        <strain evidence="2 3">G5</strain>
    </source>
</reference>
<protein>
    <submittedName>
        <fullName evidence="2">Uncharacterized protein</fullName>
    </submittedName>
</protein>
<feature type="coiled-coil region" evidence="1">
    <location>
        <begin position="22"/>
        <end position="150"/>
    </location>
</feature>
<sequence>FLLNQNLSQLKKKKKMEDFEIIKVDSEKLQEIEEQLNQSKQSIEKLNKEVSYLQSTLNQQKITKRKIQKKYCDYEDTIASLKIQLSSQEKLKQEYLEQKQLVEKLIIEKLHLNRIIIQQKKQIDFLSQEKQKLDIENQIQKKYIKQLESQTLSQKQQLQSQNIIQESLKDTESNIILLKLQNYQQIQKLMNERIFMEDLLENMKNELHIKYMLIKKYNSIPKQNSFVQIVKPLISNNSIQTVQQSLISNNNYMKSIYQTLFSNNYFVLTFIQPLIKNFLIQKSSQLLNKTISFQNVWNCPLVTFNKSKSYEFLTNKQFLANKNTETHLKCITWKKLDQQKDTLKQEITQKRNQQDNNLQEVVIINGISQNNKPFNIIRHPKPIIQKKNECKGENLFRLTVSNDYVIVNDNIQKVNFISNQIESKKGFSNKQLLKQKKKEMQKKIKEEQKFKQYLINLQQQIINMQLRKIVLNYNDNKMIANY</sequence>
<accession>G0QQ75</accession>
<name>G0QQ75_ICHMU</name>
<evidence type="ECO:0000313" key="3">
    <source>
        <dbReference type="Proteomes" id="UP000008983"/>
    </source>
</evidence>
<dbReference type="Proteomes" id="UP000008983">
    <property type="component" value="Unassembled WGS sequence"/>
</dbReference>
<dbReference type="InParanoid" id="G0QQ75"/>
<dbReference type="RefSeq" id="XP_004036621.1">
    <property type="nucleotide sequence ID" value="XM_004036573.1"/>
</dbReference>
<dbReference type="EMBL" id="GL983617">
    <property type="protein sequence ID" value="EGR32635.1"/>
    <property type="molecule type" value="Genomic_DNA"/>
</dbReference>
<evidence type="ECO:0000313" key="2">
    <source>
        <dbReference type="EMBL" id="EGR32635.1"/>
    </source>
</evidence>
<gene>
    <name evidence="2" type="ORF">IMG5_076650</name>
</gene>
<organism evidence="2 3">
    <name type="scientific">Ichthyophthirius multifiliis</name>
    <name type="common">White spot disease agent</name>
    <name type="synonym">Ich</name>
    <dbReference type="NCBI Taxonomy" id="5932"/>
    <lineage>
        <taxon>Eukaryota</taxon>
        <taxon>Sar</taxon>
        <taxon>Alveolata</taxon>
        <taxon>Ciliophora</taxon>
        <taxon>Intramacronucleata</taxon>
        <taxon>Oligohymenophorea</taxon>
        <taxon>Hymenostomatida</taxon>
        <taxon>Ophryoglenina</taxon>
        <taxon>Ichthyophthirius</taxon>
    </lineage>
</organism>
<proteinExistence type="predicted"/>
<keyword evidence="3" id="KW-1185">Reference proteome</keyword>
<dbReference type="GeneID" id="14908748"/>
<evidence type="ECO:0000256" key="1">
    <source>
        <dbReference type="SAM" id="Coils"/>
    </source>
</evidence>
<dbReference type="AlphaFoldDB" id="G0QQ75"/>
<feature type="non-terminal residue" evidence="2">
    <location>
        <position position="1"/>
    </location>
</feature>
<keyword evidence="1" id="KW-0175">Coiled coil</keyword>